<dbReference type="Pfam" id="PF04773">
    <property type="entry name" value="FecR"/>
    <property type="match status" value="1"/>
</dbReference>
<keyword evidence="1" id="KW-0472">Membrane</keyword>
<evidence type="ECO:0000313" key="3">
    <source>
        <dbReference type="EMBL" id="OGL66375.1"/>
    </source>
</evidence>
<protein>
    <recommendedName>
        <fullName evidence="2">FecR protein domain-containing protein</fullName>
    </recommendedName>
</protein>
<dbReference type="PANTHER" id="PTHR30273">
    <property type="entry name" value="PERIPLASMIC SIGNAL SENSOR AND SIGMA FACTOR ACTIVATOR FECR-RELATED"/>
    <property type="match status" value="1"/>
</dbReference>
<dbReference type="SUPFAM" id="SSF49265">
    <property type="entry name" value="Fibronectin type III"/>
    <property type="match status" value="1"/>
</dbReference>
<keyword evidence="1" id="KW-0812">Transmembrane</keyword>
<dbReference type="PANTHER" id="PTHR30273:SF2">
    <property type="entry name" value="PROTEIN FECR"/>
    <property type="match status" value="1"/>
</dbReference>
<dbReference type="InterPro" id="IPR013783">
    <property type="entry name" value="Ig-like_fold"/>
</dbReference>
<dbReference type="Gene3D" id="2.60.40.10">
    <property type="entry name" value="Immunoglobulins"/>
    <property type="match status" value="1"/>
</dbReference>
<comment type="caution">
    <text evidence="3">The sequence shown here is derived from an EMBL/GenBank/DDBJ whole genome shotgun (WGS) entry which is preliminary data.</text>
</comment>
<gene>
    <name evidence="3" type="ORF">A2856_01635</name>
</gene>
<evidence type="ECO:0000259" key="2">
    <source>
        <dbReference type="Pfam" id="PF04773"/>
    </source>
</evidence>
<name>A0A1F7TK88_9BACT</name>
<sequence>MDLLPKDLPLLIAEDPHERHHHGNAPRLLPFILGALVVLVAAFVLATQHGLASSGEIAYAGEGAQRYAEGTGWVDAEEGDKVISGTRLRTRGGRVSVSVGDGSALRLDAESEVTVVALARDRLLVELEGGRAYSRVEAGSGWEVKALGASVKALGTAFSVSADEARNRVGVDVLSGTVKLTARAADAAVEREVAEGQFLAVDLDKPALTALAQAPIKPADAKKDPFLGWNIEEDGKMGSLFAIFDPTAPVAQAAPTAIPVAPKPSVKPAASITKTTTTAKATTVTKVNPVSSELRLTAVPTPDGINLQWTKSSTAGFQGYKVVRSEDNPDPYYPGDGYIRFATDRSNTAYLDTGAVRGKTYHYRVCRLAADAPVSCGNVVNVTF</sequence>
<dbReference type="InterPro" id="IPR036116">
    <property type="entry name" value="FN3_sf"/>
</dbReference>
<dbReference type="Gene3D" id="2.60.120.1440">
    <property type="match status" value="1"/>
</dbReference>
<proteinExistence type="predicted"/>
<dbReference type="Proteomes" id="UP000177885">
    <property type="component" value="Unassembled WGS sequence"/>
</dbReference>
<feature type="domain" description="FecR protein" evidence="2">
    <location>
        <begin position="87"/>
        <end position="179"/>
    </location>
</feature>
<dbReference type="EMBL" id="MGDT01000007">
    <property type="protein sequence ID" value="OGL66375.1"/>
    <property type="molecule type" value="Genomic_DNA"/>
</dbReference>
<keyword evidence="1" id="KW-1133">Transmembrane helix</keyword>
<dbReference type="InterPro" id="IPR012373">
    <property type="entry name" value="Ferrdict_sens_TM"/>
</dbReference>
<dbReference type="InterPro" id="IPR006860">
    <property type="entry name" value="FecR"/>
</dbReference>
<reference evidence="3 4" key="1">
    <citation type="journal article" date="2016" name="Nat. Commun.">
        <title>Thousands of microbial genomes shed light on interconnected biogeochemical processes in an aquifer system.</title>
        <authorList>
            <person name="Anantharaman K."/>
            <person name="Brown C.T."/>
            <person name="Hug L.A."/>
            <person name="Sharon I."/>
            <person name="Castelle C.J."/>
            <person name="Probst A.J."/>
            <person name="Thomas B.C."/>
            <person name="Singh A."/>
            <person name="Wilkins M.J."/>
            <person name="Karaoz U."/>
            <person name="Brodie E.L."/>
            <person name="Williams K.H."/>
            <person name="Hubbard S.S."/>
            <person name="Banfield J.F."/>
        </authorList>
    </citation>
    <scope>NUCLEOTIDE SEQUENCE [LARGE SCALE GENOMIC DNA]</scope>
</reference>
<evidence type="ECO:0000256" key="1">
    <source>
        <dbReference type="SAM" id="Phobius"/>
    </source>
</evidence>
<dbReference type="GO" id="GO:0016989">
    <property type="term" value="F:sigma factor antagonist activity"/>
    <property type="evidence" value="ECO:0007669"/>
    <property type="project" value="TreeGrafter"/>
</dbReference>
<evidence type="ECO:0000313" key="4">
    <source>
        <dbReference type="Proteomes" id="UP000177885"/>
    </source>
</evidence>
<accession>A0A1F7TK88</accession>
<dbReference type="STRING" id="1802385.A2856_01635"/>
<feature type="transmembrane region" description="Helical" evidence="1">
    <location>
        <begin position="28"/>
        <end position="46"/>
    </location>
</feature>
<dbReference type="AlphaFoldDB" id="A0A1F7TK88"/>
<organism evidence="3 4">
    <name type="scientific">Candidatus Uhrbacteria bacterium RIFCSPHIGHO2_01_FULL_63_20</name>
    <dbReference type="NCBI Taxonomy" id="1802385"/>
    <lineage>
        <taxon>Bacteria</taxon>
        <taxon>Candidatus Uhriibacteriota</taxon>
    </lineage>
</organism>